<feature type="compositionally biased region" description="Polar residues" evidence="1">
    <location>
        <begin position="1"/>
        <end position="10"/>
    </location>
</feature>
<dbReference type="EMBL" id="BGZK01001277">
    <property type="protein sequence ID" value="GBP76141.1"/>
    <property type="molecule type" value="Genomic_DNA"/>
</dbReference>
<sequence>MAARTFNSSRGHCKTDRSRRRSTKRLNEGTLYRRAMRADRVKLSACGYTRVELNDLAVNLNLITAFNSSPGSVSDFVPDHAFDLTSDPSLGFVSNIVLNFSPGFGSRFCTLFHIRSRYCYRERTTHHLHLHNSFTQKESSGDARERRRVRGQGGEGVLILVFLLSRRDIGGGARTSAPRQRHLYT</sequence>
<dbReference type="AlphaFoldDB" id="A0A4C1YID3"/>
<evidence type="ECO:0000256" key="1">
    <source>
        <dbReference type="SAM" id="MobiDB-lite"/>
    </source>
</evidence>
<proteinExistence type="predicted"/>
<comment type="caution">
    <text evidence="2">The sequence shown here is derived from an EMBL/GenBank/DDBJ whole genome shotgun (WGS) entry which is preliminary data.</text>
</comment>
<keyword evidence="3" id="KW-1185">Reference proteome</keyword>
<gene>
    <name evidence="2" type="ORF">EVAR_52884_1</name>
</gene>
<dbReference type="Proteomes" id="UP000299102">
    <property type="component" value="Unassembled WGS sequence"/>
</dbReference>
<accession>A0A4C1YID3</accession>
<evidence type="ECO:0000313" key="3">
    <source>
        <dbReference type="Proteomes" id="UP000299102"/>
    </source>
</evidence>
<name>A0A4C1YID3_EUMVA</name>
<protein>
    <submittedName>
        <fullName evidence="2">Uncharacterized protein</fullName>
    </submittedName>
</protein>
<evidence type="ECO:0000313" key="2">
    <source>
        <dbReference type="EMBL" id="GBP76141.1"/>
    </source>
</evidence>
<organism evidence="2 3">
    <name type="scientific">Eumeta variegata</name>
    <name type="common">Bagworm moth</name>
    <name type="synonym">Eumeta japonica</name>
    <dbReference type="NCBI Taxonomy" id="151549"/>
    <lineage>
        <taxon>Eukaryota</taxon>
        <taxon>Metazoa</taxon>
        <taxon>Ecdysozoa</taxon>
        <taxon>Arthropoda</taxon>
        <taxon>Hexapoda</taxon>
        <taxon>Insecta</taxon>
        <taxon>Pterygota</taxon>
        <taxon>Neoptera</taxon>
        <taxon>Endopterygota</taxon>
        <taxon>Lepidoptera</taxon>
        <taxon>Glossata</taxon>
        <taxon>Ditrysia</taxon>
        <taxon>Tineoidea</taxon>
        <taxon>Psychidae</taxon>
        <taxon>Oiketicinae</taxon>
        <taxon>Eumeta</taxon>
    </lineage>
</organism>
<reference evidence="2 3" key="1">
    <citation type="journal article" date="2019" name="Commun. Biol.">
        <title>The bagworm genome reveals a unique fibroin gene that provides high tensile strength.</title>
        <authorList>
            <person name="Kono N."/>
            <person name="Nakamura H."/>
            <person name="Ohtoshi R."/>
            <person name="Tomita M."/>
            <person name="Numata K."/>
            <person name="Arakawa K."/>
        </authorList>
    </citation>
    <scope>NUCLEOTIDE SEQUENCE [LARGE SCALE GENOMIC DNA]</scope>
</reference>
<feature type="region of interest" description="Disordered" evidence="1">
    <location>
        <begin position="1"/>
        <end position="25"/>
    </location>
</feature>